<dbReference type="Proteomes" id="UP000293036">
    <property type="component" value="Unassembled WGS sequence"/>
</dbReference>
<dbReference type="PROSITE" id="PS50932">
    <property type="entry name" value="HTH_LACI_2"/>
    <property type="match status" value="1"/>
</dbReference>
<dbReference type="InterPro" id="IPR046335">
    <property type="entry name" value="LacI/GalR-like_sensor"/>
</dbReference>
<sequence length="336" mass="36073">MTGNRIRLSDVAERASVSPATVSRVLNGKNTVASSTRLSVLAALEELGYEAPPFLRERKDGSIGLILPELTNPIFPLFAQQLQMAMSVHGFTTLLGAYAASDPLEERYVDAMVDQHVAGIIFVSALHADRDADLDHYHRLISHNIPFVTINGRNPQLNAPDISTDDASAVNQALRYVISQGHRNIGLATGQLRFLPAHEKSQAFSAAMHSLLPDSPIYEANTLFTVEGGYAAAEQLVSQGCSAIICASDVMALGVIRYCHAHGLDVPNDVSVIGYDDSPFVAFTNPPLTTLRQPVKEMAEAAVSTLITRINNGSGSISSVRFAPELIVRNSTGPAQ</sequence>
<dbReference type="PANTHER" id="PTHR30146">
    <property type="entry name" value="LACI-RELATED TRANSCRIPTIONAL REPRESSOR"/>
    <property type="match status" value="1"/>
</dbReference>
<accession>A0A4Q9UZV9</accession>
<dbReference type="OrthoDB" id="3324394at2"/>
<organism evidence="5 6">
    <name type="scientific">Arcanobacterium bovis</name>
    <dbReference type="NCBI Taxonomy" id="2529275"/>
    <lineage>
        <taxon>Bacteria</taxon>
        <taxon>Bacillati</taxon>
        <taxon>Actinomycetota</taxon>
        <taxon>Actinomycetes</taxon>
        <taxon>Actinomycetales</taxon>
        <taxon>Actinomycetaceae</taxon>
        <taxon>Arcanobacterium</taxon>
    </lineage>
</organism>
<dbReference type="Gene3D" id="1.10.260.40">
    <property type="entry name" value="lambda repressor-like DNA-binding domains"/>
    <property type="match status" value="1"/>
</dbReference>
<evidence type="ECO:0000259" key="4">
    <source>
        <dbReference type="PROSITE" id="PS50932"/>
    </source>
</evidence>
<dbReference type="CDD" id="cd01392">
    <property type="entry name" value="HTH_LacI"/>
    <property type="match status" value="1"/>
</dbReference>
<evidence type="ECO:0000256" key="2">
    <source>
        <dbReference type="ARBA" id="ARBA00023125"/>
    </source>
</evidence>
<keyword evidence="1" id="KW-0805">Transcription regulation</keyword>
<dbReference type="SUPFAM" id="SSF53822">
    <property type="entry name" value="Periplasmic binding protein-like I"/>
    <property type="match status" value="1"/>
</dbReference>
<comment type="caution">
    <text evidence="5">The sequence shown here is derived from an EMBL/GenBank/DDBJ whole genome shotgun (WGS) entry which is preliminary data.</text>
</comment>
<dbReference type="PANTHER" id="PTHR30146:SF153">
    <property type="entry name" value="LACTOSE OPERON REPRESSOR"/>
    <property type="match status" value="1"/>
</dbReference>
<dbReference type="GO" id="GO:0000976">
    <property type="term" value="F:transcription cis-regulatory region binding"/>
    <property type="evidence" value="ECO:0007669"/>
    <property type="project" value="TreeGrafter"/>
</dbReference>
<keyword evidence="3" id="KW-0804">Transcription</keyword>
<evidence type="ECO:0000256" key="1">
    <source>
        <dbReference type="ARBA" id="ARBA00023015"/>
    </source>
</evidence>
<reference evidence="5 6" key="1">
    <citation type="submission" date="2019-02" db="EMBL/GenBank/DDBJ databases">
        <title>Arcanobacterium bovis sp. nov., isolated from the milk of a cow with mastitis.</title>
        <authorList>
            <person name="Sammra O."/>
            <person name="Foster G."/>
            <person name="Hassan A."/>
            <person name="Alssahen M."/>
            <person name="Laemmler C."/>
            <person name="Borowiak M."/>
            <person name="Malorny B."/>
            <person name="Abdulmawjood A."/>
        </authorList>
    </citation>
    <scope>NUCLEOTIDE SEQUENCE [LARGE SCALE GENOMIC DNA]</scope>
    <source>
        <strain evidence="5 6">C605018/01/1</strain>
    </source>
</reference>
<proteinExistence type="predicted"/>
<name>A0A4Q9UZV9_9ACTO</name>
<dbReference type="EMBL" id="SJDT01000004">
    <property type="protein sequence ID" value="TBW21583.1"/>
    <property type="molecule type" value="Genomic_DNA"/>
</dbReference>
<dbReference type="Gene3D" id="3.40.50.2300">
    <property type="match status" value="2"/>
</dbReference>
<dbReference type="SMART" id="SM00354">
    <property type="entry name" value="HTH_LACI"/>
    <property type="match status" value="1"/>
</dbReference>
<gene>
    <name evidence="5" type="ORF">EZJ44_06520</name>
</gene>
<dbReference type="Pfam" id="PF13377">
    <property type="entry name" value="Peripla_BP_3"/>
    <property type="match status" value="1"/>
</dbReference>
<dbReference type="InterPro" id="IPR000843">
    <property type="entry name" value="HTH_LacI"/>
</dbReference>
<dbReference type="AlphaFoldDB" id="A0A4Q9UZV9"/>
<protein>
    <submittedName>
        <fullName evidence="5">LacI family DNA-binding transcriptional regulator</fullName>
    </submittedName>
</protein>
<dbReference type="Pfam" id="PF00356">
    <property type="entry name" value="LacI"/>
    <property type="match status" value="1"/>
</dbReference>
<dbReference type="SUPFAM" id="SSF47413">
    <property type="entry name" value="lambda repressor-like DNA-binding domains"/>
    <property type="match status" value="1"/>
</dbReference>
<dbReference type="InterPro" id="IPR010982">
    <property type="entry name" value="Lambda_DNA-bd_dom_sf"/>
</dbReference>
<dbReference type="InterPro" id="IPR028082">
    <property type="entry name" value="Peripla_BP_I"/>
</dbReference>
<dbReference type="GO" id="GO:0003700">
    <property type="term" value="F:DNA-binding transcription factor activity"/>
    <property type="evidence" value="ECO:0007669"/>
    <property type="project" value="TreeGrafter"/>
</dbReference>
<dbReference type="RefSeq" id="WP_131281489.1">
    <property type="nucleotide sequence ID" value="NZ_JBHSLR010000006.1"/>
</dbReference>
<evidence type="ECO:0000313" key="6">
    <source>
        <dbReference type="Proteomes" id="UP000293036"/>
    </source>
</evidence>
<evidence type="ECO:0000256" key="3">
    <source>
        <dbReference type="ARBA" id="ARBA00023163"/>
    </source>
</evidence>
<feature type="domain" description="HTH lacI-type" evidence="4">
    <location>
        <begin position="6"/>
        <end position="60"/>
    </location>
</feature>
<dbReference type="PROSITE" id="PS00356">
    <property type="entry name" value="HTH_LACI_1"/>
    <property type="match status" value="1"/>
</dbReference>
<evidence type="ECO:0000313" key="5">
    <source>
        <dbReference type="EMBL" id="TBW21583.1"/>
    </source>
</evidence>
<keyword evidence="6" id="KW-1185">Reference proteome</keyword>
<keyword evidence="2 5" id="KW-0238">DNA-binding</keyword>